<feature type="compositionally biased region" description="Acidic residues" evidence="1">
    <location>
        <begin position="547"/>
        <end position="561"/>
    </location>
</feature>
<dbReference type="InterPro" id="IPR010730">
    <property type="entry name" value="HET"/>
</dbReference>
<accession>A0A9P3CMA0</accession>
<organism evidence="3 4">
    <name type="scientific">Cercospora kikuchii</name>
    <dbReference type="NCBI Taxonomy" id="84275"/>
    <lineage>
        <taxon>Eukaryota</taxon>
        <taxon>Fungi</taxon>
        <taxon>Dikarya</taxon>
        <taxon>Ascomycota</taxon>
        <taxon>Pezizomycotina</taxon>
        <taxon>Dothideomycetes</taxon>
        <taxon>Dothideomycetidae</taxon>
        <taxon>Mycosphaerellales</taxon>
        <taxon>Mycosphaerellaceae</taxon>
        <taxon>Cercospora</taxon>
    </lineage>
</organism>
<reference evidence="3 4" key="1">
    <citation type="submission" date="2021-01" db="EMBL/GenBank/DDBJ databases">
        <title>Cercospora kikuchii MAFF 305040 whole genome shotgun sequence.</title>
        <authorList>
            <person name="Kashiwa T."/>
            <person name="Suzuki T."/>
        </authorList>
    </citation>
    <scope>NUCLEOTIDE SEQUENCE [LARGE SCALE GENOMIC DNA]</scope>
    <source>
        <strain evidence="3 4">MAFF 305040</strain>
    </source>
</reference>
<dbReference type="Proteomes" id="UP000825890">
    <property type="component" value="Unassembled WGS sequence"/>
</dbReference>
<dbReference type="RefSeq" id="XP_044661596.1">
    <property type="nucleotide sequence ID" value="XM_044805661.1"/>
</dbReference>
<dbReference type="GeneID" id="68295784"/>
<dbReference type="InterPro" id="IPR052895">
    <property type="entry name" value="HetReg/Transcr_Mod"/>
</dbReference>
<evidence type="ECO:0000256" key="1">
    <source>
        <dbReference type="SAM" id="MobiDB-lite"/>
    </source>
</evidence>
<gene>
    <name evidence="3" type="ORF">CKM354_001020900</name>
</gene>
<feature type="compositionally biased region" description="Polar residues" evidence="1">
    <location>
        <begin position="564"/>
        <end position="578"/>
    </location>
</feature>
<evidence type="ECO:0000259" key="2">
    <source>
        <dbReference type="Pfam" id="PF06985"/>
    </source>
</evidence>
<evidence type="ECO:0000313" key="4">
    <source>
        <dbReference type="Proteomes" id="UP000825890"/>
    </source>
</evidence>
<proteinExistence type="predicted"/>
<name>A0A9P3CMA0_9PEZI</name>
<feature type="domain" description="Heterokaryon incompatibility" evidence="2">
    <location>
        <begin position="41"/>
        <end position="188"/>
    </location>
</feature>
<dbReference type="OrthoDB" id="3647231at2759"/>
<dbReference type="EMBL" id="BOLY01000007">
    <property type="protein sequence ID" value="GIZ47109.1"/>
    <property type="molecule type" value="Genomic_DNA"/>
</dbReference>
<sequence>MEPLQEPARQIRLLRLIPAAVDDKISCEMTVHGFDRSTPEYLAISYTWGDTAHPREIFIDNELRMVRQNCHYALWQARYHYPDAYIWIDALCIDQENLEEKSRQVAMMNDEFLWTFSQEFTNRTLRPSHGEAFSFVVIECYSRAGISCEELWDYWEETNSAETLERFLKACDKFMSRPYWERLWILQEVGVAREKEVLCGSFCLSWTVTRNLDLLRDLKKAQALFRISYNTFGLVCHQTPQWNMQEASLILFQNFKCEDARDRIYGTRMFLTFHDLKLHIEPNYSICALELAMEIMRHNSPWTYTSNLLCLLDVNMDHPDFQYLVAKRLQQDVSMDPEVPSRYNMKFSASQLRTDGKGRLTCSLESIYPGHTNLTMLDFITAASNDRTLNEMLSKCVRVYSGDELAFFLGNETREGDHLAQVKGQADLNFVLRPRTGKTFDIVSQGFSVGSHTICWEPWKFANHGIVHKALVDACFATSLSVEDVVVFIGQDLLGCDKDCKLEHDPTARLRRLITPVSSRPGPVAILVDDHWGSDFEREDYPHAGEDEADGDGAADDDDPWISDNGTDASESEGSYTT</sequence>
<comment type="caution">
    <text evidence="3">The sequence shown here is derived from an EMBL/GenBank/DDBJ whole genome shotgun (WGS) entry which is preliminary data.</text>
</comment>
<dbReference type="PANTHER" id="PTHR24148">
    <property type="entry name" value="ANKYRIN REPEAT DOMAIN-CONTAINING PROTEIN 39 HOMOLOG-RELATED"/>
    <property type="match status" value="1"/>
</dbReference>
<protein>
    <recommendedName>
        <fullName evidence="2">Heterokaryon incompatibility domain-containing protein</fullName>
    </recommendedName>
</protein>
<keyword evidence="4" id="KW-1185">Reference proteome</keyword>
<dbReference type="AlphaFoldDB" id="A0A9P3CMA0"/>
<feature type="region of interest" description="Disordered" evidence="1">
    <location>
        <begin position="537"/>
        <end position="578"/>
    </location>
</feature>
<evidence type="ECO:0000313" key="3">
    <source>
        <dbReference type="EMBL" id="GIZ47109.1"/>
    </source>
</evidence>
<feature type="compositionally biased region" description="Basic and acidic residues" evidence="1">
    <location>
        <begin position="537"/>
        <end position="546"/>
    </location>
</feature>
<dbReference type="Pfam" id="PF06985">
    <property type="entry name" value="HET"/>
    <property type="match status" value="1"/>
</dbReference>
<dbReference type="PANTHER" id="PTHR24148:SF73">
    <property type="entry name" value="HET DOMAIN PROTEIN (AFU_ORTHOLOGUE AFUA_8G01020)"/>
    <property type="match status" value="1"/>
</dbReference>